<feature type="region of interest" description="Disordered" evidence="6">
    <location>
        <begin position="386"/>
        <end position="445"/>
    </location>
</feature>
<feature type="region of interest" description="Disordered" evidence="6">
    <location>
        <begin position="461"/>
        <end position="650"/>
    </location>
</feature>
<dbReference type="Pfam" id="PF00412">
    <property type="entry name" value="LIM"/>
    <property type="match status" value="2"/>
</dbReference>
<feature type="compositionally biased region" description="Polar residues" evidence="6">
    <location>
        <begin position="204"/>
        <end position="229"/>
    </location>
</feature>
<reference evidence="8 9" key="1">
    <citation type="journal article" date="2016" name="Genome Biol. Evol.">
        <title>Divergent and convergent evolution of fungal pathogenicity.</title>
        <authorList>
            <person name="Shang Y."/>
            <person name="Xiao G."/>
            <person name="Zheng P."/>
            <person name="Cen K."/>
            <person name="Zhan S."/>
            <person name="Wang C."/>
        </authorList>
    </citation>
    <scope>NUCLEOTIDE SEQUENCE [LARGE SCALE GENOMIC DNA]</scope>
    <source>
        <strain evidence="8 9">RCEF 264</strain>
    </source>
</reference>
<feature type="compositionally biased region" description="Low complexity" evidence="6">
    <location>
        <begin position="386"/>
        <end position="426"/>
    </location>
</feature>
<dbReference type="PANTHER" id="PTHR24212">
    <property type="entry name" value="ZYXIN/TRIP6"/>
    <property type="match status" value="1"/>
</dbReference>
<feature type="compositionally biased region" description="Basic and acidic residues" evidence="6">
    <location>
        <begin position="608"/>
        <end position="617"/>
    </location>
</feature>
<dbReference type="PROSITE" id="PS50023">
    <property type="entry name" value="LIM_DOMAIN_2"/>
    <property type="match status" value="2"/>
</dbReference>
<evidence type="ECO:0000313" key="8">
    <source>
        <dbReference type="EMBL" id="OAA68500.1"/>
    </source>
</evidence>
<dbReference type="GO" id="GO:0030695">
    <property type="term" value="F:GTPase regulator activity"/>
    <property type="evidence" value="ECO:0007669"/>
    <property type="project" value="UniProtKB-ARBA"/>
</dbReference>
<keyword evidence="2" id="KW-0677">Repeat</keyword>
<evidence type="ECO:0000259" key="7">
    <source>
        <dbReference type="PROSITE" id="PS50023"/>
    </source>
</evidence>
<keyword evidence="9" id="KW-1185">Reference proteome</keyword>
<dbReference type="InterPro" id="IPR001781">
    <property type="entry name" value="Znf_LIM"/>
</dbReference>
<organism evidence="8 9">
    <name type="scientific">Niveomyces insectorum RCEF 264</name>
    <dbReference type="NCBI Taxonomy" id="1081102"/>
    <lineage>
        <taxon>Eukaryota</taxon>
        <taxon>Fungi</taxon>
        <taxon>Dikarya</taxon>
        <taxon>Ascomycota</taxon>
        <taxon>Pezizomycotina</taxon>
        <taxon>Sordariomycetes</taxon>
        <taxon>Hypocreomycetidae</taxon>
        <taxon>Hypocreales</taxon>
        <taxon>Cordycipitaceae</taxon>
        <taxon>Niveomyces</taxon>
    </lineage>
</organism>
<evidence type="ECO:0000256" key="3">
    <source>
        <dbReference type="ARBA" id="ARBA00022833"/>
    </source>
</evidence>
<evidence type="ECO:0000256" key="2">
    <source>
        <dbReference type="ARBA" id="ARBA00022737"/>
    </source>
</evidence>
<name>A0A168AB18_9HYPO</name>
<keyword evidence="4 5" id="KW-0440">LIM domain</keyword>
<feature type="compositionally biased region" description="Polar residues" evidence="6">
    <location>
        <begin position="843"/>
        <end position="854"/>
    </location>
</feature>
<feature type="region of interest" description="Disordered" evidence="6">
    <location>
        <begin position="172"/>
        <end position="373"/>
    </location>
</feature>
<dbReference type="STRING" id="1081102.A0A168AB18"/>
<dbReference type="CDD" id="cd09397">
    <property type="entry name" value="LIM1_UF1"/>
    <property type="match status" value="1"/>
</dbReference>
<evidence type="ECO:0000256" key="5">
    <source>
        <dbReference type="PROSITE-ProRule" id="PRU00125"/>
    </source>
</evidence>
<dbReference type="CDD" id="cd08368">
    <property type="entry name" value="LIM"/>
    <property type="match status" value="1"/>
</dbReference>
<comment type="caution">
    <text evidence="8">The sequence shown here is derived from an EMBL/GenBank/DDBJ whole genome shotgun (WGS) entry which is preliminary data.</text>
</comment>
<feature type="compositionally biased region" description="Gly residues" evidence="6">
    <location>
        <begin position="127"/>
        <end position="138"/>
    </location>
</feature>
<sequence>MGDHVCGGPSEPSGPPPPASFDQFMSYNNNNTKTSSSNNINAREQERTGRLPPQVDTSAANRSYYRPGQLTPVSNSSGSQSVSPKTPLGLRNGAGSRGPADEDYFAPRIAGEFDSPSSSSSQQRRPGGYGGLTGGGGVVDDLDAYPPPANDPKKAVAAGQSLLQRMNTIAPGPFNVLDRKLSSGSSNSNSNSNSNNTRNAFSSAQDGINNGNRKGSNASGEERYGQSQGRYGSPNSRRNNNNYYDDGGDKDLDFDPPTFNRAGTFPRLSESNNDAPSRTPSAPGARPDRRQQRQQPPPSNMYDYGTSGGNGGSYGSYGNMAAPPPPRMPPSTVDERQRRPSMGPDTSRPPPPRTSLLRPRTAGRDNNAPPINLAAEFGIGNPYHSPSASMSSTVSSLSRPSVPFSSSASSLSSATSFSTASSSNSALDRNRPKMNNSNNNNLSSFDSLMDNLQAMNVMDDRDLSPPRQQRQQQQAGSLRVARRPSQTDRNRNNSTYNNFNSNNNNNGGYGGFGASSGRPRSPLISPGWSNSYSSNNDTNPNTTYDDDGGRQRGRDNSGLPSPTVSSLRSRTSPEGRRPASRGRSGVRNDPNDGGYRADRNNYNNGSLRSRERSRARDPSVGSRSRTAAAAAAAAAGSPSPPPRIPTQSRGDCKACGLPITSGKSVSSADGRLMTGRYHKACFVCTTCAAPFASATFYVHDNQPYCERHYHAVNGSLCGRCGNGIEGPYLADEADCKYHPTCFVCTDCARPLEDGYFEVAGNVYCERDAWKRVQSTWLAGGGGGGSGMGIGGGIGSGIGGSAVPSPTTPQMRSNNMNSGNSNGLLGVPRGVPSGLPSGPAASRRPSTNGGTSMGTPSYLPAIGGGGGGQPARPFGLPSGNRLGPKPRMEKRMTRLGMMT</sequence>
<feature type="compositionally biased region" description="Low complexity" evidence="6">
    <location>
        <begin position="74"/>
        <end position="83"/>
    </location>
</feature>
<feature type="compositionally biased region" description="Low complexity" evidence="6">
    <location>
        <begin position="230"/>
        <end position="245"/>
    </location>
</feature>
<dbReference type="PROSITE" id="PS00478">
    <property type="entry name" value="LIM_DOMAIN_1"/>
    <property type="match status" value="1"/>
</dbReference>
<protein>
    <submittedName>
        <fullName evidence="8">Lim domain containing protein</fullName>
    </submittedName>
</protein>
<dbReference type="AlphaFoldDB" id="A0A168AB18"/>
<dbReference type="SMART" id="SM00132">
    <property type="entry name" value="LIM"/>
    <property type="match status" value="2"/>
</dbReference>
<evidence type="ECO:0000256" key="6">
    <source>
        <dbReference type="SAM" id="MobiDB-lite"/>
    </source>
</evidence>
<feature type="compositionally biased region" description="Low complexity" evidence="6">
    <location>
        <begin position="182"/>
        <end position="203"/>
    </location>
</feature>
<feature type="compositionally biased region" description="Low complexity" evidence="6">
    <location>
        <begin position="434"/>
        <end position="445"/>
    </location>
</feature>
<keyword evidence="3 5" id="KW-0862">Zinc</keyword>
<dbReference type="Gene3D" id="2.10.110.10">
    <property type="entry name" value="Cysteine Rich Protein"/>
    <property type="match status" value="2"/>
</dbReference>
<feature type="region of interest" description="Disordered" evidence="6">
    <location>
        <begin position="1"/>
        <end position="159"/>
    </location>
</feature>
<feature type="compositionally biased region" description="Low complexity" evidence="6">
    <location>
        <begin position="529"/>
        <end position="543"/>
    </location>
</feature>
<dbReference type="SUPFAM" id="SSF57716">
    <property type="entry name" value="Glucocorticoid receptor-like (DNA-binding domain)"/>
    <property type="match status" value="1"/>
</dbReference>
<evidence type="ECO:0000256" key="4">
    <source>
        <dbReference type="ARBA" id="ARBA00023038"/>
    </source>
</evidence>
<dbReference type="EMBL" id="AZHD01000001">
    <property type="protein sequence ID" value="OAA68500.1"/>
    <property type="molecule type" value="Genomic_DNA"/>
</dbReference>
<feature type="region of interest" description="Disordered" evidence="6">
    <location>
        <begin position="803"/>
        <end position="886"/>
    </location>
</feature>
<feature type="compositionally biased region" description="Gly residues" evidence="6">
    <location>
        <begin position="306"/>
        <end position="315"/>
    </location>
</feature>
<dbReference type="OrthoDB" id="1112565at2759"/>
<feature type="compositionally biased region" description="Polar residues" evidence="6">
    <location>
        <begin position="269"/>
        <end position="280"/>
    </location>
</feature>
<evidence type="ECO:0000313" key="9">
    <source>
        <dbReference type="Proteomes" id="UP000076874"/>
    </source>
</evidence>
<evidence type="ECO:0000256" key="1">
    <source>
        <dbReference type="ARBA" id="ARBA00022723"/>
    </source>
</evidence>
<feature type="compositionally biased region" description="Low complexity" evidence="6">
    <location>
        <begin position="492"/>
        <end position="506"/>
    </location>
</feature>
<feature type="compositionally biased region" description="Low complexity" evidence="6">
    <location>
        <begin position="115"/>
        <end position="126"/>
    </location>
</feature>
<feature type="compositionally biased region" description="Low complexity" evidence="6">
    <location>
        <begin position="812"/>
        <end position="825"/>
    </location>
</feature>
<dbReference type="PANTHER" id="PTHR24212:SF8">
    <property type="entry name" value="LIM ZINC FINGER DOMAIN CONTAINING PROTEIN"/>
    <property type="match status" value="1"/>
</dbReference>
<keyword evidence="1 5" id="KW-0479">Metal-binding</keyword>
<feature type="domain" description="LIM zinc-binding" evidence="7">
    <location>
        <begin position="650"/>
        <end position="715"/>
    </location>
</feature>
<dbReference type="GO" id="GO:0046872">
    <property type="term" value="F:metal ion binding"/>
    <property type="evidence" value="ECO:0007669"/>
    <property type="project" value="UniProtKB-KW"/>
</dbReference>
<accession>A0A168AB18</accession>
<feature type="compositionally biased region" description="Low complexity" evidence="6">
    <location>
        <begin position="26"/>
        <end position="41"/>
    </location>
</feature>
<gene>
    <name evidence="8" type="ORF">SPI_00695</name>
</gene>
<dbReference type="Proteomes" id="UP000076874">
    <property type="component" value="Unassembled WGS sequence"/>
</dbReference>
<proteinExistence type="predicted"/>
<feature type="compositionally biased region" description="Polar residues" evidence="6">
    <location>
        <begin position="558"/>
        <end position="570"/>
    </location>
</feature>
<feature type="domain" description="LIM zinc-binding" evidence="7">
    <location>
        <begin position="716"/>
        <end position="774"/>
    </location>
</feature>